<evidence type="ECO:0000313" key="8">
    <source>
        <dbReference type="EMBL" id="QVL31983.1"/>
    </source>
</evidence>
<evidence type="ECO:0000256" key="3">
    <source>
        <dbReference type="ARBA" id="ARBA00006936"/>
    </source>
</evidence>
<dbReference type="Proteomes" id="UP000676194">
    <property type="component" value="Chromosome"/>
</dbReference>
<dbReference type="InterPro" id="IPR011603">
    <property type="entry name" value="2oxoglutarate_DH_E1"/>
</dbReference>
<feature type="domain" description="Transketolase-like pyrimidine-binding" evidence="7">
    <location>
        <begin position="562"/>
        <end position="755"/>
    </location>
</feature>
<dbReference type="NCBIfam" id="NF008907">
    <property type="entry name" value="PRK12270.1"/>
    <property type="match status" value="1"/>
</dbReference>
<dbReference type="Pfam" id="PF16870">
    <property type="entry name" value="OxoGdeHyase_C"/>
    <property type="match status" value="1"/>
</dbReference>
<dbReference type="NCBIfam" id="TIGR00239">
    <property type="entry name" value="2oxo_dh_E1"/>
    <property type="match status" value="1"/>
</dbReference>
<evidence type="ECO:0000256" key="4">
    <source>
        <dbReference type="ARBA" id="ARBA00012280"/>
    </source>
</evidence>
<dbReference type="KEGG" id="tsph:KIH39_24635"/>
<dbReference type="CDD" id="cd02016">
    <property type="entry name" value="TPP_E1_OGDC_like"/>
    <property type="match status" value="1"/>
</dbReference>
<keyword evidence="6" id="KW-0786">Thiamine pyrophosphate</keyword>
<evidence type="ECO:0000313" key="9">
    <source>
        <dbReference type="Proteomes" id="UP000676194"/>
    </source>
</evidence>
<comment type="cofactor">
    <cofactor evidence="1">
        <name>thiamine diphosphate</name>
        <dbReference type="ChEBI" id="CHEBI:58937"/>
    </cofactor>
</comment>
<keyword evidence="9" id="KW-1185">Reference proteome</keyword>
<dbReference type="InterPro" id="IPR005475">
    <property type="entry name" value="Transketolase-like_Pyr-bd"/>
</dbReference>
<proteinExistence type="inferred from homology"/>
<dbReference type="EC" id="1.2.4.2" evidence="4"/>
<dbReference type="Gene3D" id="3.40.50.12470">
    <property type="match status" value="1"/>
</dbReference>
<sequence>MSSFATRQNLELIEEQYAHWKRDNSSVDSHWQAFFEGFELAGAGSTPASGETGQTDIVRLIYNYRNMGHLMAHLDPLSDPPSEYPNLAISEFGFTPDDLNKTYDASAFAGMRQATLAELLAALKETYCGKIGIEYLHIQDTEPRSWVRDKVELCRSRPALPLRQKYRVLMTLHYAELFERFLHTRYQGQKRFSLEGSETLIPVLDALVEKAPSLGVKEIVLGMAHRGRLNVLANILHKPYQDIFNEFEDNFLLDSIDGDGDVKYHLGFSYDYTTSQGQQIHLSLTPNPSHLEAVNPVVEGRVRAKQWLFADKERIAGLPLLIHGDAAFAGQGIVAETLNLSNLEGYTTGGTVHVVINNQIGFTTSPKDARSTTYCTDVAKMIQAPIFHVNAEDPEACVFVTELALEFRQKFHRDVIIDLYCYRKHGHNEGDEPSFTQPIMYRKIKDRPSVSAIYTEQLVTRGEMKPEEADAIKREFQTKLDTEQEIVKKSPPRPRGMKSFSGSWQGMNSKFVFEPAPTAVSREVLQEITEIITTVPPNFTINPKITSLLQKRSEDFAKDRGIDWAFGEALAFGSLVKEGNAVRLSGQDSRRGTFSQRHATFTDVNSGERYVPLRKLNNGKVTFAVFDSLLSEAAVLGFEFGYSLDDPSVLVLWEAQFGDFANGAQAIIDQFIVPSESKWQRSSGLVMLLPHGYEGQGPEHSSARLERFLQSCADDNIQVCNLSTPAQYFHVLRRQMKRTFRKPLVIMTPKSLLRHKDAVSPVAEFTHNRFHEILDDSNINPAEIKRVLWCSGKLYYELLEKRNEKKAREVAIIRLEQFYPFAAGQAKQILSRYSNARDFFWVQEESKNMGGWTFVDARFREELGINLRYIGRHASASPATGSHKVHVKEQKELVEAAFADASAVAGYTTNGIHGANYPREKQTH</sequence>
<dbReference type="AlphaFoldDB" id="A0A8E6B7I1"/>
<protein>
    <recommendedName>
        <fullName evidence="4">oxoglutarate dehydrogenase (succinyl-transferring)</fullName>
        <ecNumber evidence="4">1.2.4.2</ecNumber>
    </recommendedName>
</protein>
<comment type="function">
    <text evidence="2">E1 component of the 2-oxoglutarate dehydrogenase (OGDH) complex which catalyzes the decarboxylation of 2-oxoglutarate, the first step in the conversion of 2-oxoglutarate to succinyl-CoA and CO(2).</text>
</comment>
<dbReference type="PANTHER" id="PTHR23152:SF4">
    <property type="entry name" value="2-OXOADIPATE DEHYDROGENASE COMPLEX COMPONENT E1"/>
    <property type="match status" value="1"/>
</dbReference>
<accession>A0A8E6B7I1</accession>
<evidence type="ECO:0000256" key="6">
    <source>
        <dbReference type="ARBA" id="ARBA00023052"/>
    </source>
</evidence>
<dbReference type="Pfam" id="PF16078">
    <property type="entry name" value="2-oxogl_dehyd_N"/>
    <property type="match status" value="1"/>
</dbReference>
<keyword evidence="5 8" id="KW-0560">Oxidoreductase</keyword>
<dbReference type="Gene3D" id="3.40.50.11610">
    <property type="entry name" value="Multifunctional 2-oxoglutarate metabolism enzyme, C-terminal domain"/>
    <property type="match status" value="1"/>
</dbReference>
<dbReference type="InterPro" id="IPR001017">
    <property type="entry name" value="DH_E1"/>
</dbReference>
<dbReference type="InterPro" id="IPR032106">
    <property type="entry name" value="2-oxogl_dehyd_N"/>
</dbReference>
<comment type="similarity">
    <text evidence="3">Belongs to the alpha-ketoglutarate dehydrogenase family.</text>
</comment>
<dbReference type="PIRSF" id="PIRSF000157">
    <property type="entry name" value="Oxoglu_dh_E1"/>
    <property type="match status" value="1"/>
</dbReference>
<dbReference type="Pfam" id="PF02779">
    <property type="entry name" value="Transket_pyr"/>
    <property type="match status" value="1"/>
</dbReference>
<dbReference type="GO" id="GO:0006099">
    <property type="term" value="P:tricarboxylic acid cycle"/>
    <property type="evidence" value="ECO:0007669"/>
    <property type="project" value="TreeGrafter"/>
</dbReference>
<dbReference type="GO" id="GO:0045252">
    <property type="term" value="C:oxoglutarate dehydrogenase complex"/>
    <property type="evidence" value="ECO:0007669"/>
    <property type="project" value="TreeGrafter"/>
</dbReference>
<dbReference type="Gene3D" id="1.10.287.1150">
    <property type="entry name" value="TPP helical domain"/>
    <property type="match status" value="1"/>
</dbReference>
<dbReference type="InterPro" id="IPR029061">
    <property type="entry name" value="THDP-binding"/>
</dbReference>
<gene>
    <name evidence="8" type="ORF">KIH39_24635</name>
</gene>
<organism evidence="8 9">
    <name type="scientific">Telmatocola sphagniphila</name>
    <dbReference type="NCBI Taxonomy" id="1123043"/>
    <lineage>
        <taxon>Bacteria</taxon>
        <taxon>Pseudomonadati</taxon>
        <taxon>Planctomycetota</taxon>
        <taxon>Planctomycetia</taxon>
        <taxon>Gemmatales</taxon>
        <taxon>Gemmataceae</taxon>
    </lineage>
</organism>
<dbReference type="GO" id="GO:0004591">
    <property type="term" value="F:oxoglutarate dehydrogenase (succinyl-transferring) activity"/>
    <property type="evidence" value="ECO:0007669"/>
    <property type="project" value="UniProtKB-EC"/>
</dbReference>
<dbReference type="InterPro" id="IPR031717">
    <property type="entry name" value="ODO-1/KGD_C"/>
</dbReference>
<name>A0A8E6B7I1_9BACT</name>
<dbReference type="RefSeq" id="WP_213496511.1">
    <property type="nucleotide sequence ID" value="NZ_CP074694.1"/>
</dbReference>
<dbReference type="NCBIfam" id="NF006914">
    <property type="entry name" value="PRK09404.1"/>
    <property type="match status" value="1"/>
</dbReference>
<dbReference type="Gene3D" id="3.40.50.970">
    <property type="match status" value="1"/>
</dbReference>
<reference evidence="8" key="1">
    <citation type="submission" date="2021-05" db="EMBL/GenBank/DDBJ databases">
        <title>Complete genome sequence of the cellulolytic planctomycete Telmatocola sphagniphila SP2T and characterization of the first cellulase from planctomycetes.</title>
        <authorList>
            <person name="Rakitin A.L."/>
            <person name="Beletsky A.V."/>
            <person name="Naumoff D.G."/>
            <person name="Kulichevskaya I.S."/>
            <person name="Mardanov A.V."/>
            <person name="Ravin N.V."/>
            <person name="Dedysh S.N."/>
        </authorList>
    </citation>
    <scope>NUCLEOTIDE SEQUENCE</scope>
    <source>
        <strain evidence="8">SP2T</strain>
    </source>
</reference>
<dbReference type="SMART" id="SM00861">
    <property type="entry name" value="Transket_pyr"/>
    <property type="match status" value="1"/>
</dbReference>
<evidence type="ECO:0000256" key="5">
    <source>
        <dbReference type="ARBA" id="ARBA00023002"/>
    </source>
</evidence>
<dbReference type="SUPFAM" id="SSF52518">
    <property type="entry name" value="Thiamin diphosphate-binding fold (THDP-binding)"/>
    <property type="match status" value="2"/>
</dbReference>
<dbReference type="GO" id="GO:0005829">
    <property type="term" value="C:cytosol"/>
    <property type="evidence" value="ECO:0007669"/>
    <property type="project" value="TreeGrafter"/>
</dbReference>
<dbReference type="PANTHER" id="PTHR23152">
    <property type="entry name" value="2-OXOGLUTARATE DEHYDROGENASE"/>
    <property type="match status" value="1"/>
</dbReference>
<evidence type="ECO:0000259" key="7">
    <source>
        <dbReference type="SMART" id="SM00861"/>
    </source>
</evidence>
<dbReference type="InterPro" id="IPR042179">
    <property type="entry name" value="KGD_C_sf"/>
</dbReference>
<dbReference type="GO" id="GO:0030976">
    <property type="term" value="F:thiamine pyrophosphate binding"/>
    <property type="evidence" value="ECO:0007669"/>
    <property type="project" value="InterPro"/>
</dbReference>
<dbReference type="EMBL" id="CP074694">
    <property type="protein sequence ID" value="QVL31983.1"/>
    <property type="molecule type" value="Genomic_DNA"/>
</dbReference>
<evidence type="ECO:0000256" key="1">
    <source>
        <dbReference type="ARBA" id="ARBA00001964"/>
    </source>
</evidence>
<dbReference type="Pfam" id="PF00676">
    <property type="entry name" value="E1_dh"/>
    <property type="match status" value="1"/>
</dbReference>
<dbReference type="FunFam" id="3.40.50.970:FF:000036">
    <property type="entry name" value="2-oxoglutarate dehydrogenase E1 component"/>
    <property type="match status" value="1"/>
</dbReference>
<evidence type="ECO:0000256" key="2">
    <source>
        <dbReference type="ARBA" id="ARBA00003906"/>
    </source>
</evidence>